<dbReference type="AlphaFoldDB" id="A0A514BP75"/>
<feature type="transmembrane region" description="Helical" evidence="7">
    <location>
        <begin position="27"/>
        <end position="47"/>
    </location>
</feature>
<dbReference type="Proteomes" id="UP000317199">
    <property type="component" value="Chromosome"/>
</dbReference>
<evidence type="ECO:0000256" key="3">
    <source>
        <dbReference type="ARBA" id="ARBA00022692"/>
    </source>
</evidence>
<dbReference type="OrthoDB" id="9770036at2"/>
<name>A0A514BP75_9GAMM</name>
<feature type="domain" description="ABC3 transporter permease C-terminal" evidence="8">
    <location>
        <begin position="296"/>
        <end position="409"/>
    </location>
</feature>
<dbReference type="RefSeq" id="WP_141622526.1">
    <property type="nucleotide sequence ID" value="NZ_CP041242.1"/>
</dbReference>
<dbReference type="EMBL" id="CP041242">
    <property type="protein sequence ID" value="QDH69184.1"/>
    <property type="molecule type" value="Genomic_DNA"/>
</dbReference>
<dbReference type="PANTHER" id="PTHR30572:SF4">
    <property type="entry name" value="ABC TRANSPORTER PERMEASE YTRF"/>
    <property type="match status" value="1"/>
</dbReference>
<dbReference type="Pfam" id="PF02687">
    <property type="entry name" value="FtsX"/>
    <property type="match status" value="1"/>
</dbReference>
<dbReference type="InterPro" id="IPR025857">
    <property type="entry name" value="MacB_PCD"/>
</dbReference>
<feature type="domain" description="MacB-like periplasmic core" evidence="9">
    <location>
        <begin position="26"/>
        <end position="250"/>
    </location>
</feature>
<dbReference type="InterPro" id="IPR003838">
    <property type="entry name" value="ABC3_permease_C"/>
</dbReference>
<protein>
    <submittedName>
        <fullName evidence="10">ABC transporter permease</fullName>
    </submittedName>
</protein>
<evidence type="ECO:0000313" key="10">
    <source>
        <dbReference type="EMBL" id="QDH69184.1"/>
    </source>
</evidence>
<comment type="similarity">
    <text evidence="6">Belongs to the ABC-4 integral membrane protein family.</text>
</comment>
<dbReference type="Pfam" id="PF12704">
    <property type="entry name" value="MacB_PCD"/>
    <property type="match status" value="1"/>
</dbReference>
<dbReference type="InterPro" id="IPR050250">
    <property type="entry name" value="Macrolide_Exporter_MacB"/>
</dbReference>
<organism evidence="10 11">
    <name type="scientific">Marilutibacter alkalisoli</name>
    <dbReference type="NCBI Taxonomy" id="2591633"/>
    <lineage>
        <taxon>Bacteria</taxon>
        <taxon>Pseudomonadati</taxon>
        <taxon>Pseudomonadota</taxon>
        <taxon>Gammaproteobacteria</taxon>
        <taxon>Lysobacterales</taxon>
        <taxon>Lysobacteraceae</taxon>
        <taxon>Marilutibacter</taxon>
    </lineage>
</organism>
<evidence type="ECO:0000313" key="11">
    <source>
        <dbReference type="Proteomes" id="UP000317199"/>
    </source>
</evidence>
<evidence type="ECO:0000256" key="2">
    <source>
        <dbReference type="ARBA" id="ARBA00022475"/>
    </source>
</evidence>
<feature type="transmembrane region" description="Helical" evidence="7">
    <location>
        <begin position="377"/>
        <end position="399"/>
    </location>
</feature>
<keyword evidence="4 7" id="KW-1133">Transmembrane helix</keyword>
<keyword evidence="2" id="KW-1003">Cell membrane</keyword>
<evidence type="ECO:0000259" key="9">
    <source>
        <dbReference type="Pfam" id="PF12704"/>
    </source>
</evidence>
<evidence type="ECO:0000256" key="1">
    <source>
        <dbReference type="ARBA" id="ARBA00004651"/>
    </source>
</evidence>
<gene>
    <name evidence="10" type="ORF">FKV23_03050</name>
</gene>
<dbReference type="GO" id="GO:0022857">
    <property type="term" value="F:transmembrane transporter activity"/>
    <property type="evidence" value="ECO:0007669"/>
    <property type="project" value="TreeGrafter"/>
</dbReference>
<feature type="transmembrane region" description="Helical" evidence="7">
    <location>
        <begin position="347"/>
        <end position="371"/>
    </location>
</feature>
<accession>A0A514BP75</accession>
<evidence type="ECO:0000256" key="5">
    <source>
        <dbReference type="ARBA" id="ARBA00023136"/>
    </source>
</evidence>
<keyword evidence="11" id="KW-1185">Reference proteome</keyword>
<dbReference type="GO" id="GO:0005886">
    <property type="term" value="C:plasma membrane"/>
    <property type="evidence" value="ECO:0007669"/>
    <property type="project" value="UniProtKB-SubCell"/>
</dbReference>
<reference evidence="10 11" key="1">
    <citation type="submission" date="2019-06" db="EMBL/GenBank/DDBJ databases">
        <title>Lysobacter alkalisoli sp. nov. isolated from saline-alkali soil.</title>
        <authorList>
            <person name="Sun J.-Q."/>
            <person name="Xu L."/>
        </authorList>
    </citation>
    <scope>NUCLEOTIDE SEQUENCE [LARGE SCALE GENOMIC DNA]</scope>
    <source>
        <strain evidence="10 11">SJ-36</strain>
    </source>
</reference>
<proteinExistence type="inferred from homology"/>
<dbReference type="PANTHER" id="PTHR30572">
    <property type="entry name" value="MEMBRANE COMPONENT OF TRANSPORTER-RELATED"/>
    <property type="match status" value="1"/>
</dbReference>
<evidence type="ECO:0000256" key="6">
    <source>
        <dbReference type="ARBA" id="ARBA00038076"/>
    </source>
</evidence>
<feature type="transmembrane region" description="Helical" evidence="7">
    <location>
        <begin position="292"/>
        <end position="318"/>
    </location>
</feature>
<sequence>MSALLRRLPLIWREAIEELWRRRLRTLLTLLGLIFGVGAIVAMQAVGEGSRREALQMVESLGLHNLIAEAVAQDEQTLKETRTRSLGLSVDDARAALQVVPGAERFAAEKPVRTHSVFSDDGQSNAEASGVSADYFDLSSLKVAQGRLFDAGDEARLAAVAVLGHQAAAALFPDGDALGRHVKVNHVWLEVIGVLADRDLGKDQFEGVQLGLESNRVFIPLQSARARFRFQPAEDEIDRFLLRLAQPEQLVDGAKALSGVLAQRHAGASDYRLVVPQQLFQQHQKTQRIFRIVMAAIAGVSLLVGGIGIMNIMLANVLERRREIGLLRALGARRGDVVAQFLREATVICIAGALLGLAFGTALAYAIALFADWQVAWAPLPILVSVAFCALVGLGFGVYPARQAAQLDPITALRHD</sequence>
<evidence type="ECO:0000256" key="7">
    <source>
        <dbReference type="SAM" id="Phobius"/>
    </source>
</evidence>
<keyword evidence="3 7" id="KW-0812">Transmembrane</keyword>
<keyword evidence="5 7" id="KW-0472">Membrane</keyword>
<comment type="subcellular location">
    <subcellularLocation>
        <location evidence="1">Cell membrane</location>
        <topology evidence="1">Multi-pass membrane protein</topology>
    </subcellularLocation>
</comment>
<evidence type="ECO:0000259" key="8">
    <source>
        <dbReference type="Pfam" id="PF02687"/>
    </source>
</evidence>
<evidence type="ECO:0000256" key="4">
    <source>
        <dbReference type="ARBA" id="ARBA00022989"/>
    </source>
</evidence>
<dbReference type="KEGG" id="lyj:FKV23_03050"/>